<feature type="region of interest" description="Disordered" evidence="1">
    <location>
        <begin position="116"/>
        <end position="186"/>
    </location>
</feature>
<evidence type="ECO:0000256" key="1">
    <source>
        <dbReference type="SAM" id="MobiDB-lite"/>
    </source>
</evidence>
<dbReference type="RefSeq" id="WP_184577519.1">
    <property type="nucleotide sequence ID" value="NZ_JACHJT010000001.1"/>
</dbReference>
<gene>
    <name evidence="2" type="ORF">F4561_002226</name>
</gene>
<accession>A0A7W7RH94</accession>
<evidence type="ECO:0000313" key="3">
    <source>
        <dbReference type="Proteomes" id="UP000523007"/>
    </source>
</evidence>
<proteinExistence type="predicted"/>
<comment type="caution">
    <text evidence="2">The sequence shown here is derived from an EMBL/GenBank/DDBJ whole genome shotgun (WGS) entry which is preliminary data.</text>
</comment>
<dbReference type="AlphaFoldDB" id="A0A7W7RH94"/>
<protein>
    <submittedName>
        <fullName evidence="2">Uncharacterized protein</fullName>
    </submittedName>
</protein>
<reference evidence="2 3" key="1">
    <citation type="submission" date="2020-08" db="EMBL/GenBank/DDBJ databases">
        <title>Sequencing the genomes of 1000 actinobacteria strains.</title>
        <authorList>
            <person name="Klenk H.-P."/>
        </authorList>
    </citation>
    <scope>NUCLEOTIDE SEQUENCE [LARGE SCALE GENOMIC DNA]</scope>
    <source>
        <strain evidence="2 3">DSM 102030</strain>
    </source>
</reference>
<name>A0A7W7RH94_9ACTN</name>
<dbReference type="EMBL" id="JACHJT010000001">
    <property type="protein sequence ID" value="MBB4931406.1"/>
    <property type="molecule type" value="Genomic_DNA"/>
</dbReference>
<organism evidence="2 3">
    <name type="scientific">Lipingzhangella halophila</name>
    <dbReference type="NCBI Taxonomy" id="1783352"/>
    <lineage>
        <taxon>Bacteria</taxon>
        <taxon>Bacillati</taxon>
        <taxon>Actinomycetota</taxon>
        <taxon>Actinomycetes</taxon>
        <taxon>Streptosporangiales</taxon>
        <taxon>Nocardiopsidaceae</taxon>
        <taxon>Lipingzhangella</taxon>
    </lineage>
</organism>
<sequence>MSTDTRESNMGTVRGKNPDDRYDRIAGVVQAEFDRATSWNAQQRSEAPERIAQQLRRLGADQDTIDKAVAAVEKVTAKVSQTPTNEEIKKAHEVAAKVSHRITNRLHKANEERIKGETPHTREELREAAETIRGRDRVSMRKSHSVVAYEPPTEERRKARELMNPQTPLARRRELRKELTNGITTE</sequence>
<keyword evidence="3" id="KW-1185">Reference proteome</keyword>
<evidence type="ECO:0000313" key="2">
    <source>
        <dbReference type="EMBL" id="MBB4931406.1"/>
    </source>
</evidence>
<feature type="compositionally biased region" description="Basic and acidic residues" evidence="1">
    <location>
        <begin position="116"/>
        <end position="139"/>
    </location>
</feature>
<dbReference type="Proteomes" id="UP000523007">
    <property type="component" value="Unassembled WGS sequence"/>
</dbReference>
<feature type="region of interest" description="Disordered" evidence="1">
    <location>
        <begin position="1"/>
        <end position="22"/>
    </location>
</feature>